<evidence type="ECO:0000256" key="2">
    <source>
        <dbReference type="SAM" id="Phobius"/>
    </source>
</evidence>
<keyword evidence="2" id="KW-1133">Transmembrane helix</keyword>
<keyword evidence="2" id="KW-0472">Membrane</keyword>
<proteinExistence type="predicted"/>
<feature type="compositionally biased region" description="Basic and acidic residues" evidence="1">
    <location>
        <begin position="206"/>
        <end position="227"/>
    </location>
</feature>
<reference evidence="3" key="1">
    <citation type="submission" date="2014-05" db="EMBL/GenBank/DDBJ databases">
        <title>The transcriptome of the halophilic microalga Tetraselmis sp. GSL018 isolated from the Great Salt Lake, Utah.</title>
        <authorList>
            <person name="Jinkerson R.E."/>
            <person name="D'Adamo S."/>
            <person name="Posewitz M.C."/>
        </authorList>
    </citation>
    <scope>NUCLEOTIDE SEQUENCE</scope>
    <source>
        <strain evidence="3">GSL018</strain>
    </source>
</reference>
<keyword evidence="2" id="KW-0812">Transmembrane</keyword>
<evidence type="ECO:0000256" key="1">
    <source>
        <dbReference type="SAM" id="MobiDB-lite"/>
    </source>
</evidence>
<evidence type="ECO:0000313" key="3">
    <source>
        <dbReference type="EMBL" id="JAC73219.1"/>
    </source>
</evidence>
<accession>A0A061RR20</accession>
<feature type="region of interest" description="Disordered" evidence="1">
    <location>
        <begin position="123"/>
        <end position="149"/>
    </location>
</feature>
<evidence type="ECO:0008006" key="4">
    <source>
        <dbReference type="Google" id="ProtNLM"/>
    </source>
</evidence>
<feature type="compositionally biased region" description="Polar residues" evidence="1">
    <location>
        <begin position="133"/>
        <end position="149"/>
    </location>
</feature>
<sequence>MRAWKLCRFVSSWHPLTSLSRVPSCSALGGSNHPAASSPRWWDLRWIFFLSRHSAADCRWVLSLTGGGLLRPSLAARDVLAELGAEYTSAFAVAGTLPHGATARTQAPIQATTEDVSVETMAPTKAPAEPEGQSGNREVQEISSEDGNPFSITSEIKGIPPRLLGIIIGIFASVVVVLSVAIKLSHIRRDRSARRARRQEEDDNFEREMAEEDSRDREHATAEGIDRELHAVIADIEGIEQAHQGGGQ</sequence>
<dbReference type="EMBL" id="GBEZ01012695">
    <property type="protein sequence ID" value="JAC73219.1"/>
    <property type="molecule type" value="Transcribed_RNA"/>
</dbReference>
<dbReference type="AlphaFoldDB" id="A0A061RR20"/>
<feature type="transmembrane region" description="Helical" evidence="2">
    <location>
        <begin position="163"/>
        <end position="185"/>
    </location>
</feature>
<protein>
    <recommendedName>
        <fullName evidence="4">Transmembrane protein</fullName>
    </recommendedName>
</protein>
<name>A0A061RR20_9CHLO</name>
<feature type="region of interest" description="Disordered" evidence="1">
    <location>
        <begin position="189"/>
        <end position="227"/>
    </location>
</feature>
<organism evidence="3">
    <name type="scientific">Tetraselmis sp. GSL018</name>
    <dbReference type="NCBI Taxonomy" id="582737"/>
    <lineage>
        <taxon>Eukaryota</taxon>
        <taxon>Viridiplantae</taxon>
        <taxon>Chlorophyta</taxon>
        <taxon>core chlorophytes</taxon>
        <taxon>Chlorodendrophyceae</taxon>
        <taxon>Chlorodendrales</taxon>
        <taxon>Chlorodendraceae</taxon>
        <taxon>Tetraselmis</taxon>
    </lineage>
</organism>
<feature type="non-terminal residue" evidence="3">
    <location>
        <position position="248"/>
    </location>
</feature>
<gene>
    <name evidence="3" type="ORF">TSPGSL018_29450</name>
</gene>